<feature type="transmembrane region" description="Helical" evidence="7">
    <location>
        <begin position="308"/>
        <end position="329"/>
    </location>
</feature>
<dbReference type="InterPro" id="IPR036259">
    <property type="entry name" value="MFS_trans_sf"/>
</dbReference>
<feature type="transmembrane region" description="Helical" evidence="7">
    <location>
        <begin position="237"/>
        <end position="257"/>
    </location>
</feature>
<dbReference type="RefSeq" id="WP_121087661.1">
    <property type="nucleotide sequence ID" value="NZ_RBZU01000006.1"/>
</dbReference>
<comment type="subcellular location">
    <subcellularLocation>
        <location evidence="1">Cell membrane</location>
        <topology evidence="1">Multi-pass membrane protein</topology>
    </subcellularLocation>
</comment>
<feature type="transmembrane region" description="Helical" evidence="7">
    <location>
        <begin position="115"/>
        <end position="136"/>
    </location>
</feature>
<dbReference type="PANTHER" id="PTHR42718">
    <property type="entry name" value="MAJOR FACILITATOR SUPERFAMILY MULTIDRUG TRANSPORTER MFSC"/>
    <property type="match status" value="1"/>
</dbReference>
<dbReference type="OrthoDB" id="9807274at2"/>
<evidence type="ECO:0000256" key="5">
    <source>
        <dbReference type="ARBA" id="ARBA00022989"/>
    </source>
</evidence>
<dbReference type="EMBL" id="RBZU01000006">
    <property type="protein sequence ID" value="RKP53586.1"/>
    <property type="molecule type" value="Genomic_DNA"/>
</dbReference>
<sequence length="478" mass="50503">MKPVDHGSAQHSAPAAPPVHLNLVMILVTGALFMEILDGTIIATALPAMARSFGVSAVALNVGVSAYLLALGVFIPASGWVADRYGARRVFGIAIALFTLTSALCGASTGMGTFVALRILQGIAGAMMVPVGRLVVMRYTPKDQLMSAMATLIWPALVAPVLGPPIGGFITTHFGWRWIFYLNVPLGIAALIAAWFVIPDARGEADRRFDLLGFVLCGAGTFASLSGLERIDAHIDAWSIGLLVGGIAIVMAAIAHLRRSDAPLVDLKPYSIPTFRASLRGGSLSRMAIGSAPFLLPLMFQVGFGYDAFHSGLLVLAVFAGNLGMKSITTPMLRRFGFRPIMIWNGVLCAFMLAACAWLEPTTPTLATVIILIIGGMTRSMQFTVLGSLAFADVPKPQMSHANGLFNTVSQLAMAAGITMGALAVRVGHYAVTHLGFTSVGSEYRFAFVLVALFSLIGLIDAVKLPRGAADHFVSRST</sequence>
<feature type="transmembrane region" description="Helical" evidence="7">
    <location>
        <begin position="444"/>
        <end position="463"/>
    </location>
</feature>
<dbReference type="CDD" id="cd17503">
    <property type="entry name" value="MFS_LmrB_MDR_like"/>
    <property type="match status" value="1"/>
</dbReference>
<evidence type="ECO:0000256" key="3">
    <source>
        <dbReference type="ARBA" id="ARBA00022475"/>
    </source>
</evidence>
<dbReference type="InterPro" id="IPR020846">
    <property type="entry name" value="MFS_dom"/>
</dbReference>
<evidence type="ECO:0000256" key="6">
    <source>
        <dbReference type="ARBA" id="ARBA00023136"/>
    </source>
</evidence>
<dbReference type="Gene3D" id="1.20.1250.20">
    <property type="entry name" value="MFS general substrate transporter like domains"/>
    <property type="match status" value="1"/>
</dbReference>
<dbReference type="InterPro" id="IPR011701">
    <property type="entry name" value="MFS"/>
</dbReference>
<dbReference type="GO" id="GO:0005886">
    <property type="term" value="C:plasma membrane"/>
    <property type="evidence" value="ECO:0007669"/>
    <property type="project" value="UniProtKB-SubCell"/>
</dbReference>
<dbReference type="Pfam" id="PF07690">
    <property type="entry name" value="MFS_1"/>
    <property type="match status" value="1"/>
</dbReference>
<evidence type="ECO:0000256" key="1">
    <source>
        <dbReference type="ARBA" id="ARBA00004651"/>
    </source>
</evidence>
<keyword evidence="6 7" id="KW-0472">Membrane</keyword>
<dbReference type="AlphaFoldDB" id="A0A494XZH9"/>
<evidence type="ECO:0000313" key="9">
    <source>
        <dbReference type="EMBL" id="RKP53586.1"/>
    </source>
</evidence>
<evidence type="ECO:0000256" key="2">
    <source>
        <dbReference type="ARBA" id="ARBA00022448"/>
    </source>
</evidence>
<dbReference type="PANTHER" id="PTHR42718:SF46">
    <property type="entry name" value="BLR6921 PROTEIN"/>
    <property type="match status" value="1"/>
</dbReference>
<comment type="caution">
    <text evidence="9">The sequence shown here is derived from an EMBL/GenBank/DDBJ whole genome shotgun (WGS) entry which is preliminary data.</text>
</comment>
<organism evidence="9 10">
    <name type="scientific">Pararobbsia silviterrae</name>
    <dbReference type="NCBI Taxonomy" id="1792498"/>
    <lineage>
        <taxon>Bacteria</taxon>
        <taxon>Pseudomonadati</taxon>
        <taxon>Pseudomonadota</taxon>
        <taxon>Betaproteobacteria</taxon>
        <taxon>Burkholderiales</taxon>
        <taxon>Burkholderiaceae</taxon>
        <taxon>Pararobbsia</taxon>
    </lineage>
</organism>
<feature type="transmembrane region" description="Helical" evidence="7">
    <location>
        <begin position="58"/>
        <end position="78"/>
    </location>
</feature>
<evidence type="ECO:0000259" key="8">
    <source>
        <dbReference type="PROSITE" id="PS50850"/>
    </source>
</evidence>
<feature type="transmembrane region" description="Helical" evidence="7">
    <location>
        <begin position="178"/>
        <end position="197"/>
    </location>
</feature>
<name>A0A494XZH9_9BURK</name>
<proteinExistence type="predicted"/>
<dbReference type="GO" id="GO:0022857">
    <property type="term" value="F:transmembrane transporter activity"/>
    <property type="evidence" value="ECO:0007669"/>
    <property type="project" value="InterPro"/>
</dbReference>
<dbReference type="PROSITE" id="PS50850">
    <property type="entry name" value="MFS"/>
    <property type="match status" value="1"/>
</dbReference>
<keyword evidence="10" id="KW-1185">Reference proteome</keyword>
<feature type="transmembrane region" description="Helical" evidence="7">
    <location>
        <begin position="209"/>
        <end position="225"/>
    </location>
</feature>
<dbReference type="Proteomes" id="UP000270342">
    <property type="component" value="Unassembled WGS sequence"/>
</dbReference>
<feature type="transmembrane region" description="Helical" evidence="7">
    <location>
        <begin position="21"/>
        <end position="46"/>
    </location>
</feature>
<gene>
    <name evidence="9" type="ORF">D7S86_15015</name>
</gene>
<feature type="domain" description="Major facilitator superfamily (MFS) profile" evidence="8">
    <location>
        <begin position="24"/>
        <end position="470"/>
    </location>
</feature>
<evidence type="ECO:0000256" key="4">
    <source>
        <dbReference type="ARBA" id="ARBA00022692"/>
    </source>
</evidence>
<feature type="transmembrane region" description="Helical" evidence="7">
    <location>
        <begin position="404"/>
        <end position="424"/>
    </location>
</feature>
<feature type="transmembrane region" description="Helical" evidence="7">
    <location>
        <begin position="148"/>
        <end position="166"/>
    </location>
</feature>
<reference evidence="9 10" key="1">
    <citation type="submission" date="2018-10" db="EMBL/GenBank/DDBJ databases">
        <title>Robbsia sp. DHC34, isolated from soil.</title>
        <authorList>
            <person name="Gao Z.-H."/>
            <person name="Qiu L.-H."/>
        </authorList>
    </citation>
    <scope>NUCLEOTIDE SEQUENCE [LARGE SCALE GENOMIC DNA]</scope>
    <source>
        <strain evidence="9 10">DHC34</strain>
    </source>
</reference>
<evidence type="ECO:0000256" key="7">
    <source>
        <dbReference type="SAM" id="Phobius"/>
    </source>
</evidence>
<feature type="transmembrane region" description="Helical" evidence="7">
    <location>
        <begin position="90"/>
        <end position="109"/>
    </location>
</feature>
<feature type="transmembrane region" description="Helical" evidence="7">
    <location>
        <begin position="366"/>
        <end position="392"/>
    </location>
</feature>
<keyword evidence="2" id="KW-0813">Transport</keyword>
<keyword evidence="5 7" id="KW-1133">Transmembrane helix</keyword>
<keyword evidence="4 7" id="KW-0812">Transmembrane</keyword>
<accession>A0A494XZH9</accession>
<protein>
    <submittedName>
        <fullName evidence="9">MFS transporter</fullName>
    </submittedName>
</protein>
<feature type="transmembrane region" description="Helical" evidence="7">
    <location>
        <begin position="341"/>
        <end position="360"/>
    </location>
</feature>
<evidence type="ECO:0000313" key="10">
    <source>
        <dbReference type="Proteomes" id="UP000270342"/>
    </source>
</evidence>
<dbReference type="SUPFAM" id="SSF103473">
    <property type="entry name" value="MFS general substrate transporter"/>
    <property type="match status" value="1"/>
</dbReference>
<dbReference type="Gene3D" id="1.20.1720.10">
    <property type="entry name" value="Multidrug resistance protein D"/>
    <property type="match status" value="1"/>
</dbReference>
<keyword evidence="3" id="KW-1003">Cell membrane</keyword>